<dbReference type="AlphaFoldDB" id="A0A484BRQ3"/>
<dbReference type="EMBL" id="LSRL02000009">
    <property type="protein sequence ID" value="TDG51423.1"/>
    <property type="molecule type" value="Genomic_DNA"/>
</dbReference>
<name>A0A484BRQ3_DRONA</name>
<organism evidence="1 2">
    <name type="scientific">Drosophila navojoa</name>
    <name type="common">Fruit fly</name>
    <dbReference type="NCBI Taxonomy" id="7232"/>
    <lineage>
        <taxon>Eukaryota</taxon>
        <taxon>Metazoa</taxon>
        <taxon>Ecdysozoa</taxon>
        <taxon>Arthropoda</taxon>
        <taxon>Hexapoda</taxon>
        <taxon>Insecta</taxon>
        <taxon>Pterygota</taxon>
        <taxon>Neoptera</taxon>
        <taxon>Endopterygota</taxon>
        <taxon>Diptera</taxon>
        <taxon>Brachycera</taxon>
        <taxon>Muscomorpha</taxon>
        <taxon>Ephydroidea</taxon>
        <taxon>Drosophilidae</taxon>
        <taxon>Drosophila</taxon>
    </lineage>
</organism>
<keyword evidence="2" id="KW-1185">Reference proteome</keyword>
<gene>
    <name evidence="1" type="ORF">AWZ03_002218</name>
</gene>
<proteinExistence type="predicted"/>
<dbReference type="Proteomes" id="UP000295192">
    <property type="component" value="Unassembled WGS sequence"/>
</dbReference>
<reference evidence="1 2" key="1">
    <citation type="journal article" date="2019" name="J. Hered.">
        <title>An Improved Genome Assembly for Drosophila navojoa, the Basal Species in the mojavensis Cluster.</title>
        <authorList>
            <person name="Vanderlinde T."/>
            <person name="Dupim E.G."/>
            <person name="Nazario-Yepiz N.O."/>
            <person name="Carvalho A.B."/>
        </authorList>
    </citation>
    <scope>NUCLEOTIDE SEQUENCE [LARGE SCALE GENOMIC DNA]</scope>
    <source>
        <strain evidence="1">Navoj_Jal97</strain>
        <tissue evidence="1">Whole organism</tissue>
    </source>
</reference>
<protein>
    <submittedName>
        <fullName evidence="1">Uncharacterized protein</fullName>
    </submittedName>
</protein>
<accession>A0A484BRQ3</accession>
<comment type="caution">
    <text evidence="1">The sequence shown here is derived from an EMBL/GenBank/DDBJ whole genome shotgun (WGS) entry which is preliminary data.</text>
</comment>
<evidence type="ECO:0000313" key="2">
    <source>
        <dbReference type="Proteomes" id="UP000295192"/>
    </source>
</evidence>
<sequence>MAMAMDVDVDVDMDVAVAVGHRQTATRSTYFGSTPLSHTEPQPQKVMMSASAAMEPRCADGLVKMFDALTNGAL</sequence>
<evidence type="ECO:0000313" key="1">
    <source>
        <dbReference type="EMBL" id="TDG51423.1"/>
    </source>
</evidence>